<evidence type="ECO:0000313" key="1">
    <source>
        <dbReference type="EMBL" id="MCO8277975.1"/>
    </source>
</evidence>
<dbReference type="RefSeq" id="WP_253243977.1">
    <property type="nucleotide sequence ID" value="NZ_JAMYJR010000073.1"/>
</dbReference>
<comment type="caution">
    <text evidence="1">The sequence shown here is derived from an EMBL/GenBank/DDBJ whole genome shotgun (WGS) entry which is preliminary data.</text>
</comment>
<evidence type="ECO:0000313" key="2">
    <source>
        <dbReference type="Proteomes" id="UP001523369"/>
    </source>
</evidence>
<dbReference type="Proteomes" id="UP001523369">
    <property type="component" value="Unassembled WGS sequence"/>
</dbReference>
<reference evidence="1 2" key="1">
    <citation type="submission" date="2022-06" db="EMBL/GenBank/DDBJ databases">
        <title>New Species of the Genus Actinoplanes, ActinopZanes ferrugineus.</title>
        <authorList>
            <person name="Ding P."/>
        </authorList>
    </citation>
    <scope>NUCLEOTIDE SEQUENCE [LARGE SCALE GENOMIC DNA]</scope>
    <source>
        <strain evidence="1 2">TRM88003</strain>
    </source>
</reference>
<name>A0ABT1E759_9ACTN</name>
<dbReference type="EMBL" id="JAMYJR010000073">
    <property type="protein sequence ID" value="MCO8277975.1"/>
    <property type="molecule type" value="Genomic_DNA"/>
</dbReference>
<organism evidence="1 2">
    <name type="scientific">Paractinoplanes aksuensis</name>
    <dbReference type="NCBI Taxonomy" id="2939490"/>
    <lineage>
        <taxon>Bacteria</taxon>
        <taxon>Bacillati</taxon>
        <taxon>Actinomycetota</taxon>
        <taxon>Actinomycetes</taxon>
        <taxon>Micromonosporales</taxon>
        <taxon>Micromonosporaceae</taxon>
        <taxon>Paractinoplanes</taxon>
    </lineage>
</organism>
<gene>
    <name evidence="1" type="ORF">M1L60_46125</name>
</gene>
<proteinExistence type="predicted"/>
<keyword evidence="2" id="KW-1185">Reference proteome</keyword>
<accession>A0ABT1E759</accession>
<sequence>MARRHRRRQAGSTELNIEAAQTHRHADLSAFIMLDDVYERSADQREQ</sequence>
<protein>
    <submittedName>
        <fullName evidence="1">Uncharacterized protein</fullName>
    </submittedName>
</protein>